<evidence type="ECO:0000256" key="1">
    <source>
        <dbReference type="ARBA" id="ARBA00004123"/>
    </source>
</evidence>
<dbReference type="InterPro" id="IPR016177">
    <property type="entry name" value="DNA-bd_dom_sf"/>
</dbReference>
<evidence type="ECO:0000313" key="9">
    <source>
        <dbReference type="EMBL" id="KAE8721251.1"/>
    </source>
</evidence>
<evidence type="ECO:0000256" key="7">
    <source>
        <dbReference type="SAM" id="MobiDB-lite"/>
    </source>
</evidence>
<keyword evidence="10" id="KW-1185">Reference proteome</keyword>
<accession>A0A6A3BZG6</accession>
<evidence type="ECO:0000256" key="5">
    <source>
        <dbReference type="ARBA" id="ARBA00023242"/>
    </source>
</evidence>
<organism evidence="9 10">
    <name type="scientific">Hibiscus syriacus</name>
    <name type="common">Rose of Sharon</name>
    <dbReference type="NCBI Taxonomy" id="106335"/>
    <lineage>
        <taxon>Eukaryota</taxon>
        <taxon>Viridiplantae</taxon>
        <taxon>Streptophyta</taxon>
        <taxon>Embryophyta</taxon>
        <taxon>Tracheophyta</taxon>
        <taxon>Spermatophyta</taxon>
        <taxon>Magnoliopsida</taxon>
        <taxon>eudicotyledons</taxon>
        <taxon>Gunneridae</taxon>
        <taxon>Pentapetalae</taxon>
        <taxon>rosids</taxon>
        <taxon>malvids</taxon>
        <taxon>Malvales</taxon>
        <taxon>Malvaceae</taxon>
        <taxon>Malvoideae</taxon>
        <taxon>Hibiscus</taxon>
    </lineage>
</organism>
<sequence>MKSNVENISDSEFNVFESPQRYPATTDAVIERCYSRSSSFSSVFFNESWGGLPLKMNDSEDMLIYSALSEAANSGPSAPNETDLKTVPGAVGNSFQVEAEAEQLRGMLFRGVRRRPWGKYAAEIRDSGKKGRRIWLGTYETPEDAALAYDKAAFEMHGAKAKLNFPHLIGTNCCWEPIRVGPRRRSSVMPMKRKSSESNTEADASLDAEGYDLK</sequence>
<dbReference type="GO" id="GO:0003700">
    <property type="term" value="F:DNA-binding transcription factor activity"/>
    <property type="evidence" value="ECO:0007669"/>
    <property type="project" value="InterPro"/>
</dbReference>
<evidence type="ECO:0000259" key="8">
    <source>
        <dbReference type="PROSITE" id="PS51032"/>
    </source>
</evidence>
<dbReference type="SMART" id="SM00380">
    <property type="entry name" value="AP2"/>
    <property type="match status" value="1"/>
</dbReference>
<feature type="region of interest" description="Disordered" evidence="7">
    <location>
        <begin position="185"/>
        <end position="214"/>
    </location>
</feature>
<keyword evidence="3" id="KW-0238">DNA-binding</keyword>
<keyword evidence="4" id="KW-0804">Transcription</keyword>
<dbReference type="InterPro" id="IPR001471">
    <property type="entry name" value="AP2/ERF_dom"/>
</dbReference>
<evidence type="ECO:0000256" key="3">
    <source>
        <dbReference type="ARBA" id="ARBA00023125"/>
    </source>
</evidence>
<dbReference type="InterPro" id="IPR036955">
    <property type="entry name" value="AP2/ERF_dom_sf"/>
</dbReference>
<evidence type="ECO:0000256" key="2">
    <source>
        <dbReference type="ARBA" id="ARBA00023015"/>
    </source>
</evidence>
<dbReference type="AlphaFoldDB" id="A0A6A3BZG6"/>
<dbReference type="EMBL" id="VEPZ02000636">
    <property type="protein sequence ID" value="KAE8721251.1"/>
    <property type="molecule type" value="Genomic_DNA"/>
</dbReference>
<dbReference type="Pfam" id="PF00847">
    <property type="entry name" value="AP2"/>
    <property type="match status" value="1"/>
</dbReference>
<gene>
    <name evidence="9" type="ORF">F3Y22_tig00016563pilonHSYRG00069</name>
</gene>
<dbReference type="GO" id="GO:0009873">
    <property type="term" value="P:ethylene-activated signaling pathway"/>
    <property type="evidence" value="ECO:0007669"/>
    <property type="project" value="InterPro"/>
</dbReference>
<comment type="subcellular location">
    <subcellularLocation>
        <location evidence="1">Nucleus</location>
    </subcellularLocation>
</comment>
<feature type="domain" description="AP2/ERF" evidence="8">
    <location>
        <begin position="108"/>
        <end position="166"/>
    </location>
</feature>
<dbReference type="PANTHER" id="PTHR31190:SF418">
    <property type="entry name" value="ETHYLENE-RESPONSIVE TRANSCRIPTION FACTOR 13-LIKE"/>
    <property type="match status" value="1"/>
</dbReference>
<proteinExistence type="inferred from homology"/>
<protein>
    <submittedName>
        <fullName evidence="9">Ethylene-responsive transcription factor 13</fullName>
    </submittedName>
</protein>
<dbReference type="CDD" id="cd00018">
    <property type="entry name" value="AP2"/>
    <property type="match status" value="1"/>
</dbReference>
<evidence type="ECO:0000256" key="4">
    <source>
        <dbReference type="ARBA" id="ARBA00023163"/>
    </source>
</evidence>
<evidence type="ECO:0000256" key="6">
    <source>
        <dbReference type="ARBA" id="ARBA00024343"/>
    </source>
</evidence>
<keyword evidence="2" id="KW-0805">Transcription regulation</keyword>
<dbReference type="GO" id="GO:0005634">
    <property type="term" value="C:nucleus"/>
    <property type="evidence" value="ECO:0007669"/>
    <property type="project" value="UniProtKB-SubCell"/>
</dbReference>
<dbReference type="GO" id="GO:0003677">
    <property type="term" value="F:DNA binding"/>
    <property type="evidence" value="ECO:0007669"/>
    <property type="project" value="UniProtKB-KW"/>
</dbReference>
<dbReference type="OrthoDB" id="1647183at2759"/>
<dbReference type="PROSITE" id="PS51032">
    <property type="entry name" value="AP2_ERF"/>
    <property type="match status" value="1"/>
</dbReference>
<dbReference type="Proteomes" id="UP000436088">
    <property type="component" value="Unassembled WGS sequence"/>
</dbReference>
<dbReference type="PANTHER" id="PTHR31190">
    <property type="entry name" value="DNA-BINDING DOMAIN"/>
    <property type="match status" value="1"/>
</dbReference>
<name>A0A6A3BZG6_HIBSY</name>
<evidence type="ECO:0000313" key="10">
    <source>
        <dbReference type="Proteomes" id="UP000436088"/>
    </source>
</evidence>
<keyword evidence="5" id="KW-0539">Nucleus</keyword>
<dbReference type="FunFam" id="3.30.730.10:FF:000001">
    <property type="entry name" value="Ethylene-responsive transcription factor 2"/>
    <property type="match status" value="1"/>
</dbReference>
<feature type="compositionally biased region" description="Acidic residues" evidence="7">
    <location>
        <begin position="204"/>
        <end position="214"/>
    </location>
</feature>
<dbReference type="PRINTS" id="PR00367">
    <property type="entry name" value="ETHRSPELEMNT"/>
</dbReference>
<comment type="caution">
    <text evidence="9">The sequence shown here is derived from an EMBL/GenBank/DDBJ whole genome shotgun (WGS) entry which is preliminary data.</text>
</comment>
<comment type="similarity">
    <text evidence="6">Belongs to the AP2/ERF transcription factor family. ERF subfamily.</text>
</comment>
<dbReference type="Gene3D" id="3.30.730.10">
    <property type="entry name" value="AP2/ERF domain"/>
    <property type="match status" value="1"/>
</dbReference>
<dbReference type="SUPFAM" id="SSF54171">
    <property type="entry name" value="DNA-binding domain"/>
    <property type="match status" value="1"/>
</dbReference>
<dbReference type="InterPro" id="IPR044808">
    <property type="entry name" value="ERF_plant"/>
</dbReference>
<reference evidence="9" key="1">
    <citation type="submission" date="2019-09" db="EMBL/GenBank/DDBJ databases">
        <title>Draft genome information of white flower Hibiscus syriacus.</title>
        <authorList>
            <person name="Kim Y.-M."/>
        </authorList>
    </citation>
    <scope>NUCLEOTIDE SEQUENCE [LARGE SCALE GENOMIC DNA]</scope>
    <source>
        <strain evidence="9">YM2019G1</strain>
    </source>
</reference>